<sequence length="150" mass="17207">MTPILYKCVNTQLHTYFIRPDQQACLAVLCQECLGTQLLIAPLPRYTSAGSEHFIPWRAGCLARTRARTCREKRSRRRSQTEEVEGRPSDKADVHMNGTEEVDRRENEDPAGEQADERELLRWQMVKRLIDPVSGTNLYLTESQTLFSGP</sequence>
<name>A0A3S5FDI0_9PLAT</name>
<dbReference type="Proteomes" id="UP000784294">
    <property type="component" value="Unassembled WGS sequence"/>
</dbReference>
<feature type="compositionally biased region" description="Basic and acidic residues" evidence="1">
    <location>
        <begin position="79"/>
        <end position="94"/>
    </location>
</feature>
<evidence type="ECO:0000256" key="1">
    <source>
        <dbReference type="SAM" id="MobiDB-lite"/>
    </source>
</evidence>
<proteinExistence type="predicted"/>
<dbReference type="AlphaFoldDB" id="A0A3S5FDI0"/>
<keyword evidence="3" id="KW-1185">Reference proteome</keyword>
<feature type="region of interest" description="Disordered" evidence="1">
    <location>
        <begin position="72"/>
        <end position="118"/>
    </location>
</feature>
<evidence type="ECO:0000313" key="2">
    <source>
        <dbReference type="EMBL" id="VEL18961.1"/>
    </source>
</evidence>
<evidence type="ECO:0000313" key="3">
    <source>
        <dbReference type="Proteomes" id="UP000784294"/>
    </source>
</evidence>
<gene>
    <name evidence="2" type="ORF">PXEA_LOCUS12401</name>
</gene>
<comment type="caution">
    <text evidence="2">The sequence shown here is derived from an EMBL/GenBank/DDBJ whole genome shotgun (WGS) entry which is preliminary data.</text>
</comment>
<protein>
    <submittedName>
        <fullName evidence="2">Uncharacterized protein</fullName>
    </submittedName>
</protein>
<reference evidence="2" key="1">
    <citation type="submission" date="2018-11" db="EMBL/GenBank/DDBJ databases">
        <authorList>
            <consortium name="Pathogen Informatics"/>
        </authorList>
    </citation>
    <scope>NUCLEOTIDE SEQUENCE</scope>
</reference>
<accession>A0A3S5FDI0</accession>
<organism evidence="2 3">
    <name type="scientific">Protopolystoma xenopodis</name>
    <dbReference type="NCBI Taxonomy" id="117903"/>
    <lineage>
        <taxon>Eukaryota</taxon>
        <taxon>Metazoa</taxon>
        <taxon>Spiralia</taxon>
        <taxon>Lophotrochozoa</taxon>
        <taxon>Platyhelminthes</taxon>
        <taxon>Monogenea</taxon>
        <taxon>Polyopisthocotylea</taxon>
        <taxon>Polystomatidea</taxon>
        <taxon>Polystomatidae</taxon>
        <taxon>Protopolystoma</taxon>
    </lineage>
</organism>
<dbReference type="EMBL" id="CAAALY010039481">
    <property type="protein sequence ID" value="VEL18961.1"/>
    <property type="molecule type" value="Genomic_DNA"/>
</dbReference>